<protein>
    <submittedName>
        <fullName evidence="1">Uncharacterized protein</fullName>
    </submittedName>
</protein>
<evidence type="ECO:0000313" key="2">
    <source>
        <dbReference type="Proteomes" id="UP001221142"/>
    </source>
</evidence>
<keyword evidence="2" id="KW-1185">Reference proteome</keyword>
<accession>A0AAD7FXP6</accession>
<organism evidence="1 2">
    <name type="scientific">Roridomyces roridus</name>
    <dbReference type="NCBI Taxonomy" id="1738132"/>
    <lineage>
        <taxon>Eukaryota</taxon>
        <taxon>Fungi</taxon>
        <taxon>Dikarya</taxon>
        <taxon>Basidiomycota</taxon>
        <taxon>Agaricomycotina</taxon>
        <taxon>Agaricomycetes</taxon>
        <taxon>Agaricomycetidae</taxon>
        <taxon>Agaricales</taxon>
        <taxon>Marasmiineae</taxon>
        <taxon>Mycenaceae</taxon>
        <taxon>Roridomyces</taxon>
    </lineage>
</organism>
<proteinExistence type="predicted"/>
<dbReference type="AlphaFoldDB" id="A0AAD7FXP6"/>
<name>A0AAD7FXP6_9AGAR</name>
<gene>
    <name evidence="1" type="ORF">FB45DRAFT_1114332</name>
</gene>
<evidence type="ECO:0000313" key="1">
    <source>
        <dbReference type="EMBL" id="KAJ7643891.1"/>
    </source>
</evidence>
<dbReference type="EMBL" id="JARKIF010000003">
    <property type="protein sequence ID" value="KAJ7643891.1"/>
    <property type="molecule type" value="Genomic_DNA"/>
</dbReference>
<reference evidence="1" key="1">
    <citation type="submission" date="2023-03" db="EMBL/GenBank/DDBJ databases">
        <title>Massive genome expansion in bonnet fungi (Mycena s.s.) driven by repeated elements and novel gene families across ecological guilds.</title>
        <authorList>
            <consortium name="Lawrence Berkeley National Laboratory"/>
            <person name="Harder C.B."/>
            <person name="Miyauchi S."/>
            <person name="Viragh M."/>
            <person name="Kuo A."/>
            <person name="Thoen E."/>
            <person name="Andreopoulos B."/>
            <person name="Lu D."/>
            <person name="Skrede I."/>
            <person name="Drula E."/>
            <person name="Henrissat B."/>
            <person name="Morin E."/>
            <person name="Kohler A."/>
            <person name="Barry K."/>
            <person name="LaButti K."/>
            <person name="Morin E."/>
            <person name="Salamov A."/>
            <person name="Lipzen A."/>
            <person name="Mereny Z."/>
            <person name="Hegedus B."/>
            <person name="Baldrian P."/>
            <person name="Stursova M."/>
            <person name="Weitz H."/>
            <person name="Taylor A."/>
            <person name="Grigoriev I.V."/>
            <person name="Nagy L.G."/>
            <person name="Martin F."/>
            <person name="Kauserud H."/>
        </authorList>
    </citation>
    <scope>NUCLEOTIDE SEQUENCE</scope>
    <source>
        <strain evidence="1">9284</strain>
    </source>
</reference>
<dbReference type="Proteomes" id="UP001221142">
    <property type="component" value="Unassembled WGS sequence"/>
</dbReference>
<sequence length="527" mass="56468">MAKQAPRGCKIPKWHLSWTLRRKLEQIVILHMYPVAPAQFPQKQSLASGKCSQKGFLCDNSGTCGQPAASNFNLVSISVEDHDSTLTTTLLGVGNSGSTTSSAPSNGPALLRTARCLGQISEDNPRKDPDVSERLFDLTSCPEPFNGFSHAIRGPLGSTSRSSKKIRVWRMCLTARSFCEGGAPHDIPRLFAISDSMAASITKFRPAEAETKSISPPPPRQFPDRVCTPRPRGKGLFLSVATLRRCNTASPPRGRIIPQIIHTTLNLVLNISIYDYGRSTHNGEDQAAAAVGGTSVCAVCVPHVDDDEDLRVPFVSAPSAVPLDGGTWSAEWRLGLGCSISVSDSFTPYPLGSLSGGLALSGGQKDEAERQNHGRHSLIHTLRSSPSFGGFVASTNFEGWKEKFAMLIPAMPACAGSYRPGCSFLIPALTSARTGHRLPSSRSNNWTKNNVLSWTVATFTASLTACRVDLETGASTRRIATFRLLHEPATAALAASPGSLQRVHTPAFLPYIAPIHSSAGQQTTKAQ</sequence>
<comment type="caution">
    <text evidence="1">The sequence shown here is derived from an EMBL/GenBank/DDBJ whole genome shotgun (WGS) entry which is preliminary data.</text>
</comment>